<dbReference type="EMBL" id="JACKXD010000001">
    <property type="protein sequence ID" value="MBB6645132.1"/>
    <property type="molecule type" value="Genomic_DNA"/>
</dbReference>
<dbReference type="AlphaFoldDB" id="A0A7J9SF55"/>
<dbReference type="Proteomes" id="UP000546257">
    <property type="component" value="Unassembled WGS sequence"/>
</dbReference>
<dbReference type="PROSITE" id="PS51257">
    <property type="entry name" value="PROKAR_LIPOPROTEIN"/>
    <property type="match status" value="1"/>
</dbReference>
<accession>A0A7J9SF55</accession>
<gene>
    <name evidence="2" type="ORF">H5V44_02250</name>
</gene>
<comment type="caution">
    <text evidence="2">The sequence shown here is derived from an EMBL/GenBank/DDBJ whole genome shotgun (WGS) entry which is preliminary data.</text>
</comment>
<dbReference type="RefSeq" id="WP_185191508.1">
    <property type="nucleotide sequence ID" value="NZ_JACKXD010000001.1"/>
</dbReference>
<evidence type="ECO:0000256" key="1">
    <source>
        <dbReference type="SAM" id="MobiDB-lite"/>
    </source>
</evidence>
<sequence>MTRSTSRRAFLAAAGVAAVSGCLGGGQAGGATDAADTDEPTSEPQPTRTAEPGTDARPPTVDTALTLPMAPAEIEAEAVSGGPPKDGIPSIDDPSFVSAESVADRFEPGDPVFGLERGGEVKAYPQKILVLHEICNDVVDGTPVSVTYCPLTGTAMGFERGETTFGVSGRLVNNNLIMYDRGTETWWPQVLATSVPGPWNEAPGTESLSEFRLVWTTWGKWTAKHPDTQVLSFDTGFAKSYTRDPYGAYNPRKGYYAADASPMFPALNRDDRLEPKRVVIGARTADGAAAFDKRTLRAEKVIQGELAGAPIVAVYDPELDTGYVFRNPEGRSFEHRNGAVADGSGGTYAPSALPTERLYAFDAMWFAWSGFYPDTTLYA</sequence>
<dbReference type="Pfam" id="PF11376">
    <property type="entry name" value="DUF3179"/>
    <property type="match status" value="1"/>
</dbReference>
<evidence type="ECO:0000313" key="3">
    <source>
        <dbReference type="Proteomes" id="UP000546257"/>
    </source>
</evidence>
<keyword evidence="3" id="KW-1185">Reference proteome</keyword>
<evidence type="ECO:0000313" key="2">
    <source>
        <dbReference type="EMBL" id="MBB6645132.1"/>
    </source>
</evidence>
<protein>
    <submittedName>
        <fullName evidence="2">DUF3179 domain-containing protein</fullName>
    </submittedName>
</protein>
<feature type="region of interest" description="Disordered" evidence="1">
    <location>
        <begin position="21"/>
        <end position="62"/>
    </location>
</feature>
<reference evidence="2 3" key="1">
    <citation type="submission" date="2020-08" db="EMBL/GenBank/DDBJ databases">
        <authorList>
            <person name="Seo M.-J."/>
        </authorList>
    </citation>
    <scope>NUCLEOTIDE SEQUENCE [LARGE SCALE GENOMIC DNA]</scope>
    <source>
        <strain evidence="2 3">MBLA0160</strain>
    </source>
</reference>
<organism evidence="2 3">
    <name type="scientific">Halobellus ruber</name>
    <dbReference type="NCBI Taxonomy" id="2761102"/>
    <lineage>
        <taxon>Archaea</taxon>
        <taxon>Methanobacteriati</taxon>
        <taxon>Methanobacteriota</taxon>
        <taxon>Stenosarchaea group</taxon>
        <taxon>Halobacteria</taxon>
        <taxon>Halobacteriales</taxon>
        <taxon>Haloferacaceae</taxon>
        <taxon>Halobellus</taxon>
    </lineage>
</organism>
<dbReference type="InterPro" id="IPR021516">
    <property type="entry name" value="DUF3179"/>
</dbReference>
<proteinExistence type="predicted"/>
<dbReference type="PROSITE" id="PS51318">
    <property type="entry name" value="TAT"/>
    <property type="match status" value="1"/>
</dbReference>
<name>A0A7J9SF55_9EURY</name>
<dbReference type="InterPro" id="IPR006311">
    <property type="entry name" value="TAT_signal"/>
</dbReference>